<dbReference type="InterPro" id="IPR000198">
    <property type="entry name" value="RhoGAP_dom"/>
</dbReference>
<dbReference type="Pfam" id="PF00620">
    <property type="entry name" value="RhoGAP"/>
    <property type="match status" value="1"/>
</dbReference>
<dbReference type="SMART" id="SM00324">
    <property type="entry name" value="RhoGAP"/>
    <property type="match status" value="1"/>
</dbReference>
<dbReference type="Gene3D" id="1.10.555.10">
    <property type="entry name" value="Rho GTPase activation protein"/>
    <property type="match status" value="1"/>
</dbReference>
<organism evidence="4 5">
    <name type="scientific">Polyrhizophydium stewartii</name>
    <dbReference type="NCBI Taxonomy" id="2732419"/>
    <lineage>
        <taxon>Eukaryota</taxon>
        <taxon>Fungi</taxon>
        <taxon>Fungi incertae sedis</taxon>
        <taxon>Chytridiomycota</taxon>
        <taxon>Chytridiomycota incertae sedis</taxon>
        <taxon>Chytridiomycetes</taxon>
        <taxon>Rhizophydiales</taxon>
        <taxon>Rhizophydiales incertae sedis</taxon>
        <taxon>Polyrhizophydium</taxon>
    </lineage>
</organism>
<dbReference type="InterPro" id="IPR008936">
    <property type="entry name" value="Rho_GTPase_activation_prot"/>
</dbReference>
<feature type="domain" description="Rho-GAP" evidence="3">
    <location>
        <begin position="331"/>
        <end position="465"/>
    </location>
</feature>
<dbReference type="SUPFAM" id="SSF103657">
    <property type="entry name" value="BAR/IMD domain-like"/>
    <property type="match status" value="1"/>
</dbReference>
<comment type="caution">
    <text evidence="4">The sequence shown here is derived from an EMBL/GenBank/DDBJ whole genome shotgun (WGS) entry which is preliminary data.</text>
</comment>
<keyword evidence="1" id="KW-0343">GTPase activation</keyword>
<evidence type="ECO:0000313" key="4">
    <source>
        <dbReference type="EMBL" id="KAL2915775.1"/>
    </source>
</evidence>
<accession>A0ABR4N8C0</accession>
<evidence type="ECO:0000256" key="1">
    <source>
        <dbReference type="ARBA" id="ARBA00022468"/>
    </source>
</evidence>
<feature type="region of interest" description="Disordered" evidence="2">
    <location>
        <begin position="170"/>
        <end position="189"/>
    </location>
</feature>
<dbReference type="PROSITE" id="PS50238">
    <property type="entry name" value="RHOGAP"/>
    <property type="match status" value="1"/>
</dbReference>
<evidence type="ECO:0000256" key="2">
    <source>
        <dbReference type="SAM" id="MobiDB-lite"/>
    </source>
</evidence>
<proteinExistence type="predicted"/>
<dbReference type="InterPro" id="IPR027267">
    <property type="entry name" value="AH/BAR_dom_sf"/>
</dbReference>
<gene>
    <name evidence="4" type="primary">ARHGAP15</name>
    <name evidence="4" type="ORF">HK105_204722</name>
</gene>
<evidence type="ECO:0000259" key="3">
    <source>
        <dbReference type="PROSITE" id="PS50238"/>
    </source>
</evidence>
<sequence>MSSTESQLHDSYATYRQFTTQGEHALAQTLSYFVERQRIESNYSDALEKLARRIAADVNVTSIVQGGATKTVAEAWRRVSECTRTLHTEHQALAGVLSGIVDELSKEQASMSRFMLRGREKALKLLRSEVKTTQREYSDLRLSSLPKASRDSAYAGEATIVKQAYYKKSESLEKEPKEAPPGSGGGTSQKYVKLSKEVALADQTYRASINYLEEARNKLHTVRAKALMEGERIERKRILTTKNVLTRYCETESNLCATWVKANADSAGGLDAASSGEQEMDSLRVYVECIKEEVDTSLHRQEFQRAWPEPDHVYYENFKTRLPAKNLIFGVPLETVVKSYPDTGVPLVLARCLEAVEARGLDREGLYRISGKVTETNELRVLLETDANAVNLMDEQHDINAIASLVKQFFRELPQPVFYFPARDRAEYSQIADERERLIRLRARVRALPHPNRMLLKRLIKHLSK</sequence>
<dbReference type="InterPro" id="IPR050729">
    <property type="entry name" value="Rho-GAP"/>
</dbReference>
<protein>
    <submittedName>
        <fullName evidence="4">Rho GTPase-activating protein 15</fullName>
    </submittedName>
</protein>
<dbReference type="PANTHER" id="PTHR23176">
    <property type="entry name" value="RHO/RAC/CDC GTPASE-ACTIVATING PROTEIN"/>
    <property type="match status" value="1"/>
</dbReference>
<dbReference type="EMBL" id="JADGIZ020000021">
    <property type="protein sequence ID" value="KAL2915775.1"/>
    <property type="molecule type" value="Genomic_DNA"/>
</dbReference>
<keyword evidence="5" id="KW-1185">Reference proteome</keyword>
<dbReference type="Proteomes" id="UP001527925">
    <property type="component" value="Unassembled WGS sequence"/>
</dbReference>
<dbReference type="Gene3D" id="1.20.1270.60">
    <property type="entry name" value="Arfaptin homology (AH) domain/BAR domain"/>
    <property type="match status" value="1"/>
</dbReference>
<dbReference type="SUPFAM" id="SSF48350">
    <property type="entry name" value="GTPase activation domain, GAP"/>
    <property type="match status" value="1"/>
</dbReference>
<dbReference type="PANTHER" id="PTHR23176:SF134">
    <property type="entry name" value="RHO-TYPE GTPASE-ACTIVATING PROTEIN"/>
    <property type="match status" value="1"/>
</dbReference>
<reference evidence="4 5" key="1">
    <citation type="submission" date="2023-09" db="EMBL/GenBank/DDBJ databases">
        <title>Pangenome analysis of Batrachochytrium dendrobatidis and related Chytrids.</title>
        <authorList>
            <person name="Yacoub M.N."/>
            <person name="Stajich J.E."/>
            <person name="James T.Y."/>
        </authorList>
    </citation>
    <scope>NUCLEOTIDE SEQUENCE [LARGE SCALE GENOMIC DNA]</scope>
    <source>
        <strain evidence="4 5">JEL0888</strain>
    </source>
</reference>
<evidence type="ECO:0000313" key="5">
    <source>
        <dbReference type="Proteomes" id="UP001527925"/>
    </source>
</evidence>
<name>A0ABR4N8C0_9FUNG</name>